<dbReference type="PANTHER" id="PTHR12149:SF8">
    <property type="entry name" value="PROTEIN-RIBULOSAMINE 3-KINASE"/>
    <property type="match status" value="1"/>
</dbReference>
<dbReference type="AlphaFoldDB" id="A0A1M6YNV4"/>
<dbReference type="Proteomes" id="UP000183974">
    <property type="component" value="Unassembled WGS sequence"/>
</dbReference>
<keyword evidence="2 3" id="KW-0418">Kinase</keyword>
<evidence type="ECO:0000256" key="2">
    <source>
        <dbReference type="PIRNR" id="PIRNR006221"/>
    </source>
</evidence>
<keyword evidence="4" id="KW-1185">Reference proteome</keyword>
<organism evidence="3 4">
    <name type="scientific">Roseovarius pacificus</name>
    <dbReference type="NCBI Taxonomy" id="337701"/>
    <lineage>
        <taxon>Bacteria</taxon>
        <taxon>Pseudomonadati</taxon>
        <taxon>Pseudomonadota</taxon>
        <taxon>Alphaproteobacteria</taxon>
        <taxon>Rhodobacterales</taxon>
        <taxon>Roseobacteraceae</taxon>
        <taxon>Roseovarius</taxon>
    </lineage>
</organism>
<evidence type="ECO:0000313" key="3">
    <source>
        <dbReference type="EMBL" id="SHL19783.1"/>
    </source>
</evidence>
<evidence type="ECO:0000256" key="1">
    <source>
        <dbReference type="ARBA" id="ARBA00009460"/>
    </source>
</evidence>
<dbReference type="Gene3D" id="3.90.1200.10">
    <property type="match status" value="1"/>
</dbReference>
<keyword evidence="2" id="KW-0808">Transferase</keyword>
<reference evidence="3 4" key="1">
    <citation type="submission" date="2016-11" db="EMBL/GenBank/DDBJ databases">
        <authorList>
            <person name="Jaros S."/>
            <person name="Januszkiewicz K."/>
            <person name="Wedrychowicz H."/>
        </authorList>
    </citation>
    <scope>NUCLEOTIDE SEQUENCE [LARGE SCALE GENOMIC DNA]</scope>
    <source>
        <strain evidence="3 4">DSM 29589</strain>
    </source>
</reference>
<dbReference type="EMBL" id="FRBR01000001">
    <property type="protein sequence ID" value="SHL19783.1"/>
    <property type="molecule type" value="Genomic_DNA"/>
</dbReference>
<dbReference type="OrthoDB" id="5291879at2"/>
<dbReference type="InterPro" id="IPR016477">
    <property type="entry name" value="Fructo-/Ketosamine-3-kinase"/>
</dbReference>
<dbReference type="PANTHER" id="PTHR12149">
    <property type="entry name" value="FRUCTOSAMINE 3 KINASE-RELATED PROTEIN"/>
    <property type="match status" value="1"/>
</dbReference>
<dbReference type="Gene3D" id="3.30.200.20">
    <property type="entry name" value="Phosphorylase Kinase, domain 1"/>
    <property type="match status" value="1"/>
</dbReference>
<proteinExistence type="inferred from homology"/>
<dbReference type="STRING" id="337701.SAMN05444398_101951"/>
<dbReference type="GO" id="GO:0016301">
    <property type="term" value="F:kinase activity"/>
    <property type="evidence" value="ECO:0007669"/>
    <property type="project" value="UniProtKB-UniRule"/>
</dbReference>
<accession>A0A1M6YNV4</accession>
<gene>
    <name evidence="3" type="ORF">SAMN05444398_101951</name>
</gene>
<dbReference type="SUPFAM" id="SSF56112">
    <property type="entry name" value="Protein kinase-like (PK-like)"/>
    <property type="match status" value="1"/>
</dbReference>
<dbReference type="Pfam" id="PF03881">
    <property type="entry name" value="Fructosamin_kin"/>
    <property type="match status" value="1"/>
</dbReference>
<evidence type="ECO:0000313" key="4">
    <source>
        <dbReference type="Proteomes" id="UP000183974"/>
    </source>
</evidence>
<name>A0A1M6YNV4_9RHOB</name>
<dbReference type="InterPro" id="IPR011009">
    <property type="entry name" value="Kinase-like_dom_sf"/>
</dbReference>
<sequence length="266" mass="29203">MSLEARIEAALGQPVLRIVPVHGGDLSDVRRADLDDGRSVIAKSGPRVATEGRMLSALRAAATPVPELLHAEDGLIVLQYLEETTPTATDWADLGTALRALHDRPGERYGWPEDYAFGDAPIPNDTADDWPTFWAERRLLAFGDHLPADLRQRIERLAVRLPGHLPHRPPPALLHGDLWAGNVMFTAARPCLIDPACYYGDAEVDLAMLSLFGAPPPEFHAAYGPLAPGHEKRRPLYQLWPALVHLRLFGAGYRSMVSRLLDTLGA</sequence>
<comment type="similarity">
    <text evidence="1 2">Belongs to the fructosamine kinase family.</text>
</comment>
<dbReference type="PIRSF" id="PIRSF006221">
    <property type="entry name" value="Ketosamine-3-kinase"/>
    <property type="match status" value="1"/>
</dbReference>
<protein>
    <submittedName>
        <fullName evidence="3">Fructosamine-3-kinase</fullName>
    </submittedName>
</protein>
<dbReference type="RefSeq" id="WP_073033282.1">
    <property type="nucleotide sequence ID" value="NZ_BMLR01000001.1"/>
</dbReference>